<gene>
    <name evidence="1" type="ORF">SCUD_LOCUS1681</name>
</gene>
<dbReference type="EMBL" id="UZAK01001411">
    <property type="protein sequence ID" value="VDO69181.1"/>
    <property type="molecule type" value="Genomic_DNA"/>
</dbReference>
<evidence type="ECO:0000313" key="2">
    <source>
        <dbReference type="Proteomes" id="UP000279833"/>
    </source>
</evidence>
<dbReference type="Proteomes" id="UP000279833">
    <property type="component" value="Unassembled WGS sequence"/>
</dbReference>
<proteinExistence type="predicted"/>
<reference evidence="3" key="1">
    <citation type="submission" date="2016-06" db="UniProtKB">
        <authorList>
            <consortium name="WormBaseParasite"/>
        </authorList>
    </citation>
    <scope>IDENTIFICATION</scope>
</reference>
<reference evidence="1 2" key="2">
    <citation type="submission" date="2018-11" db="EMBL/GenBank/DDBJ databases">
        <authorList>
            <consortium name="Pathogen Informatics"/>
        </authorList>
    </citation>
    <scope>NUCLEOTIDE SEQUENCE [LARGE SCALE GENOMIC DNA]</scope>
    <source>
        <strain evidence="1">Dakar</strain>
        <strain evidence="2">Dakar, Senegal</strain>
    </source>
</reference>
<protein>
    <submittedName>
        <fullName evidence="3">DUF1758 domain-containing protein</fullName>
    </submittedName>
</protein>
<sequence>MIGDSQHETLDVDFVLLSSCQQSVPIILRELMLPDGFNPVSPRLTVRDVTIGTPCRRVLSSTKLSFIVCR</sequence>
<accession>A0A183JG61</accession>
<organism evidence="3">
    <name type="scientific">Schistosoma curassoni</name>
    <dbReference type="NCBI Taxonomy" id="6186"/>
    <lineage>
        <taxon>Eukaryota</taxon>
        <taxon>Metazoa</taxon>
        <taxon>Spiralia</taxon>
        <taxon>Lophotrochozoa</taxon>
        <taxon>Platyhelminthes</taxon>
        <taxon>Trematoda</taxon>
        <taxon>Digenea</taxon>
        <taxon>Strigeidida</taxon>
        <taxon>Schistosomatoidea</taxon>
        <taxon>Schistosomatidae</taxon>
        <taxon>Schistosoma</taxon>
    </lineage>
</organism>
<name>A0A183JG61_9TREM</name>
<dbReference type="WBParaSite" id="SCUD_0000168101-mRNA-1">
    <property type="protein sequence ID" value="SCUD_0000168101-mRNA-1"/>
    <property type="gene ID" value="SCUD_0000168101"/>
</dbReference>
<keyword evidence="2" id="KW-1185">Reference proteome</keyword>
<dbReference type="AlphaFoldDB" id="A0A183JG61"/>
<evidence type="ECO:0000313" key="3">
    <source>
        <dbReference type="WBParaSite" id="SCUD_0000168101-mRNA-1"/>
    </source>
</evidence>
<evidence type="ECO:0000313" key="1">
    <source>
        <dbReference type="EMBL" id="VDO69181.1"/>
    </source>
</evidence>